<dbReference type="PANTHER" id="PTHR43227:SF11">
    <property type="entry name" value="BLL4140 PROTEIN"/>
    <property type="match status" value="1"/>
</dbReference>
<feature type="transmembrane region" description="Helical" evidence="7">
    <location>
        <begin position="27"/>
        <end position="54"/>
    </location>
</feature>
<feature type="transmembrane region" description="Helical" evidence="7">
    <location>
        <begin position="282"/>
        <end position="303"/>
    </location>
</feature>
<evidence type="ECO:0000313" key="8">
    <source>
        <dbReference type="EMBL" id="BBH23773.1"/>
    </source>
</evidence>
<keyword evidence="5 7" id="KW-1133">Transmembrane helix</keyword>
<dbReference type="GO" id="GO:0005886">
    <property type="term" value="C:plasma membrane"/>
    <property type="evidence" value="ECO:0007669"/>
    <property type="project" value="UniProtKB-SubCell"/>
</dbReference>
<keyword evidence="2 7" id="KW-0813">Transport</keyword>
<organism evidence="8 9">
    <name type="scientific">Paenibacillus baekrokdamisoli</name>
    <dbReference type="NCBI Taxonomy" id="1712516"/>
    <lineage>
        <taxon>Bacteria</taxon>
        <taxon>Bacillati</taxon>
        <taxon>Bacillota</taxon>
        <taxon>Bacilli</taxon>
        <taxon>Bacillales</taxon>
        <taxon>Paenibacillaceae</taxon>
        <taxon>Paenibacillus</taxon>
    </lineage>
</organism>
<accession>A0A3G9JFL8</accession>
<proteinExistence type="inferred from homology"/>
<keyword evidence="4 7" id="KW-0812">Transmembrane</keyword>
<dbReference type="RefSeq" id="WP_125663509.1">
    <property type="nucleotide sequence ID" value="NZ_AP019308.1"/>
</dbReference>
<dbReference type="PANTHER" id="PTHR43227">
    <property type="entry name" value="BLL4140 PROTEIN"/>
    <property type="match status" value="1"/>
</dbReference>
<keyword evidence="3" id="KW-1003">Cell membrane</keyword>
<feature type="transmembrane region" description="Helical" evidence="7">
    <location>
        <begin position="127"/>
        <end position="147"/>
    </location>
</feature>
<dbReference type="InterPro" id="IPR000515">
    <property type="entry name" value="MetI-like"/>
</dbReference>
<name>A0A3G9JFL8_9BACL</name>
<keyword evidence="9" id="KW-1185">Reference proteome</keyword>
<dbReference type="OrthoDB" id="9785836at2"/>
<evidence type="ECO:0000256" key="1">
    <source>
        <dbReference type="ARBA" id="ARBA00004651"/>
    </source>
</evidence>
<keyword evidence="6 7" id="KW-0472">Membrane</keyword>
<dbReference type="GO" id="GO:0055085">
    <property type="term" value="P:transmembrane transport"/>
    <property type="evidence" value="ECO:0007669"/>
    <property type="project" value="InterPro"/>
</dbReference>
<comment type="similarity">
    <text evidence="7">Belongs to the binding-protein-dependent transport system permease family.</text>
</comment>
<protein>
    <submittedName>
        <fullName evidence="8">Maltose ABC transporter permease</fullName>
    </submittedName>
</protein>
<comment type="subcellular location">
    <subcellularLocation>
        <location evidence="1 7">Cell membrane</location>
        <topology evidence="1 7">Multi-pass membrane protein</topology>
    </subcellularLocation>
</comment>
<evidence type="ECO:0000256" key="2">
    <source>
        <dbReference type="ARBA" id="ARBA00022448"/>
    </source>
</evidence>
<dbReference type="SUPFAM" id="SSF161098">
    <property type="entry name" value="MetI-like"/>
    <property type="match status" value="1"/>
</dbReference>
<evidence type="ECO:0000256" key="5">
    <source>
        <dbReference type="ARBA" id="ARBA00022989"/>
    </source>
</evidence>
<dbReference type="CDD" id="cd06261">
    <property type="entry name" value="TM_PBP2"/>
    <property type="match status" value="1"/>
</dbReference>
<feature type="transmembrane region" description="Helical" evidence="7">
    <location>
        <begin position="222"/>
        <end position="246"/>
    </location>
</feature>
<feature type="transmembrane region" description="Helical" evidence="7">
    <location>
        <begin position="98"/>
        <end position="115"/>
    </location>
</feature>
<evidence type="ECO:0000256" key="4">
    <source>
        <dbReference type="ARBA" id="ARBA00022692"/>
    </source>
</evidence>
<evidence type="ECO:0000256" key="7">
    <source>
        <dbReference type="RuleBase" id="RU363032"/>
    </source>
</evidence>
<dbReference type="InterPro" id="IPR050809">
    <property type="entry name" value="UgpAE/MalFG_permease"/>
</dbReference>
<dbReference type="InterPro" id="IPR035906">
    <property type="entry name" value="MetI-like_sf"/>
</dbReference>
<evidence type="ECO:0000256" key="3">
    <source>
        <dbReference type="ARBA" id="ARBA00022475"/>
    </source>
</evidence>
<dbReference type="AlphaFoldDB" id="A0A3G9JFL8"/>
<reference evidence="8 9" key="1">
    <citation type="submission" date="2018-11" db="EMBL/GenBank/DDBJ databases">
        <title>Complete genome sequence of Paenibacillus baekrokdamisoli strain KCTC 33723.</title>
        <authorList>
            <person name="Kang S.W."/>
            <person name="Lee K.C."/>
            <person name="Kim K.K."/>
            <person name="Kim J.S."/>
            <person name="Kim D.S."/>
            <person name="Ko S.H."/>
            <person name="Yang S.H."/>
            <person name="Lee J.S."/>
        </authorList>
    </citation>
    <scope>NUCLEOTIDE SEQUENCE [LARGE SCALE GENOMIC DNA]</scope>
    <source>
        <strain evidence="8 9">KCTC 33723</strain>
    </source>
</reference>
<dbReference type="Gene3D" id="1.10.3720.10">
    <property type="entry name" value="MetI-like"/>
    <property type="match status" value="1"/>
</dbReference>
<evidence type="ECO:0000313" key="9">
    <source>
        <dbReference type="Proteomes" id="UP000275368"/>
    </source>
</evidence>
<dbReference type="KEGG" id="pbk:Back11_51180"/>
<sequence length="316" mass="35865">MKVTTSTSLKSTKVKSTLWKRILIHRYLYIMLLPCIVSFIIFSYIPMGGLLLAFKEYKFNKGILGSPWVGFQYFQTFFNSYQSTELIKNTLIISGMKMFLYLPFPIIMALMFNEIRNKWFRNISQSILYLPHFLSWVIVVGLVQRILAPDDGLLNQFISNMGGDGSTFFMMDSKYFYSIMFGSHLWKSIGWDSIIYLAAISGINPDMYEAAKIDGAGKLREIWSITIPSIMPTIVILFILGLGNILSAGFDQIYLLRTPGNMDLADILDTYVIRIGLQSGQYGYATAVGMMQGLIGLVLVVIANRISRRVSETSLW</sequence>
<gene>
    <name evidence="8" type="ORF">Back11_51180</name>
</gene>
<evidence type="ECO:0000256" key="6">
    <source>
        <dbReference type="ARBA" id="ARBA00023136"/>
    </source>
</evidence>
<feature type="transmembrane region" description="Helical" evidence="7">
    <location>
        <begin position="175"/>
        <end position="201"/>
    </location>
</feature>
<dbReference type="Pfam" id="PF00528">
    <property type="entry name" value="BPD_transp_1"/>
    <property type="match status" value="1"/>
</dbReference>
<dbReference type="Proteomes" id="UP000275368">
    <property type="component" value="Chromosome"/>
</dbReference>
<dbReference type="PROSITE" id="PS50928">
    <property type="entry name" value="ABC_TM1"/>
    <property type="match status" value="1"/>
</dbReference>
<dbReference type="EMBL" id="AP019308">
    <property type="protein sequence ID" value="BBH23773.1"/>
    <property type="molecule type" value="Genomic_DNA"/>
</dbReference>